<accession>Q0UYU6</accession>
<dbReference type="KEGG" id="pno:SNOG_03068"/>
<sequence length="163" mass="17821">MRLVRTRSRGRQRPPSIKHDDALTRRVALSQPAAPLRPANVAPVALPPPSVLACQMSWTCRDSPVDMATLLGQPIDAHVQGHDPSTPTLTAAICLQEVASSTLAQIRRLREVLVESDALLALLTSEGCRTYVMVPLLRFRHSECPVIPASVIPERFAAQDQHP</sequence>
<evidence type="ECO:0000313" key="1">
    <source>
        <dbReference type="EMBL" id="EAT89799.1"/>
    </source>
</evidence>
<evidence type="ECO:0000313" key="2">
    <source>
        <dbReference type="Proteomes" id="UP000001055"/>
    </source>
</evidence>
<name>Q0UYU6_PHANO</name>
<protein>
    <submittedName>
        <fullName evidence="1">Uncharacterized protein</fullName>
    </submittedName>
</protein>
<gene>
    <name evidence="1" type="ORF">SNOG_03068</name>
</gene>
<organism evidence="1 2">
    <name type="scientific">Phaeosphaeria nodorum (strain SN15 / ATCC MYA-4574 / FGSC 10173)</name>
    <name type="common">Glume blotch fungus</name>
    <name type="synonym">Parastagonospora nodorum</name>
    <dbReference type="NCBI Taxonomy" id="321614"/>
    <lineage>
        <taxon>Eukaryota</taxon>
        <taxon>Fungi</taxon>
        <taxon>Dikarya</taxon>
        <taxon>Ascomycota</taxon>
        <taxon>Pezizomycotina</taxon>
        <taxon>Dothideomycetes</taxon>
        <taxon>Pleosporomycetidae</taxon>
        <taxon>Pleosporales</taxon>
        <taxon>Pleosporineae</taxon>
        <taxon>Phaeosphaeriaceae</taxon>
        <taxon>Parastagonospora</taxon>
    </lineage>
</organism>
<dbReference type="EMBL" id="CH445328">
    <property type="protein sequence ID" value="EAT89799.1"/>
    <property type="molecule type" value="Genomic_DNA"/>
</dbReference>
<dbReference type="AlphaFoldDB" id="Q0UYU6"/>
<dbReference type="RefSeq" id="XP_001793655.1">
    <property type="nucleotide sequence ID" value="XM_001793603.1"/>
</dbReference>
<dbReference type="VEuPathDB" id="FungiDB:JI435_432210"/>
<reference evidence="2" key="1">
    <citation type="journal article" date="2007" name="Plant Cell">
        <title>Dothideomycete-plant interactions illuminated by genome sequencing and EST analysis of the wheat pathogen Stagonospora nodorum.</title>
        <authorList>
            <person name="Hane J.K."/>
            <person name="Lowe R.G."/>
            <person name="Solomon P.S."/>
            <person name="Tan K.C."/>
            <person name="Schoch C.L."/>
            <person name="Spatafora J.W."/>
            <person name="Crous P.W."/>
            <person name="Kodira C."/>
            <person name="Birren B.W."/>
            <person name="Galagan J.E."/>
            <person name="Torriani S.F."/>
            <person name="McDonald B.A."/>
            <person name="Oliver R.P."/>
        </authorList>
    </citation>
    <scope>NUCLEOTIDE SEQUENCE [LARGE SCALE GENOMIC DNA]</scope>
    <source>
        <strain evidence="2">SN15 / ATCC MYA-4574 / FGSC 10173</strain>
    </source>
</reference>
<dbReference type="InParanoid" id="Q0UYU6"/>
<proteinExistence type="predicted"/>
<dbReference type="GeneID" id="5970512"/>
<dbReference type="Proteomes" id="UP000001055">
    <property type="component" value="Unassembled WGS sequence"/>
</dbReference>